<proteinExistence type="predicted"/>
<dbReference type="EnsemblPlants" id="AVESA.00010b.r2.1DG0122570.1">
    <property type="protein sequence ID" value="AVESA.00010b.r2.1DG0122570.1.CDS"/>
    <property type="gene ID" value="AVESA.00010b.r2.1DG0122570"/>
</dbReference>
<dbReference type="Proteomes" id="UP001732700">
    <property type="component" value="Chromosome 1D"/>
</dbReference>
<organism evidence="1 2">
    <name type="scientific">Avena sativa</name>
    <name type="common">Oat</name>
    <dbReference type="NCBI Taxonomy" id="4498"/>
    <lineage>
        <taxon>Eukaryota</taxon>
        <taxon>Viridiplantae</taxon>
        <taxon>Streptophyta</taxon>
        <taxon>Embryophyta</taxon>
        <taxon>Tracheophyta</taxon>
        <taxon>Spermatophyta</taxon>
        <taxon>Magnoliopsida</taxon>
        <taxon>Liliopsida</taxon>
        <taxon>Poales</taxon>
        <taxon>Poaceae</taxon>
        <taxon>BOP clade</taxon>
        <taxon>Pooideae</taxon>
        <taxon>Poodae</taxon>
        <taxon>Poeae</taxon>
        <taxon>Poeae Chloroplast Group 1 (Aveneae type)</taxon>
        <taxon>Aveninae</taxon>
        <taxon>Avena</taxon>
    </lineage>
</organism>
<keyword evidence="2" id="KW-1185">Reference proteome</keyword>
<protein>
    <submittedName>
        <fullName evidence="1">Uncharacterized protein</fullName>
    </submittedName>
</protein>
<evidence type="ECO:0000313" key="1">
    <source>
        <dbReference type="EnsemblPlants" id="AVESA.00010b.r2.1DG0122570.1.CDS"/>
    </source>
</evidence>
<sequence length="479" mass="53196">MEDAGPTRLPLPAKRMDAVSGKATILEEEEAMIRLAKLPSSLRPPSPPPPKQPSRAERERERKEKSGAIMPEKKKEEEKQPVAETAQFLSRPPPVQREMMIPLEARKKNKKKEAPVAVRPSTTLALDSCRKEERKQEAPSKPAFVNAGLAAYRARRAKEKETEPEEPTDINAHEAHLYRKYWNDVYAGEECGSYEDTTSIPPMCFTDSAASYAIMRPTLQVFSVKIQDVQGGLSWPLDVHGVVAIRDVVDRNRNIVFYRERDNSQTIDSQEPFLALTGPTRAPVVMVDPTYFEVDLKVKGAVQSEDKDLSLLAICYISNGPCTSCVLTRVATSKLSTLKFTFGHIVNSVEATVSIEILGGKWPEGYRKGVFTASTASIEGMDITLLSFGDGKLPVANGQVKLSRRVICVELVTADEEKLKPKLMVSVKALHVNEKIGKARLDLSFKPKSSGRSHRKIKVDCCEMQVTVAWSLLSSFKCI</sequence>
<reference evidence="1" key="2">
    <citation type="submission" date="2025-09" db="UniProtKB">
        <authorList>
            <consortium name="EnsemblPlants"/>
        </authorList>
    </citation>
    <scope>IDENTIFICATION</scope>
</reference>
<evidence type="ECO:0000313" key="2">
    <source>
        <dbReference type="Proteomes" id="UP001732700"/>
    </source>
</evidence>
<accession>A0ACD5TTG2</accession>
<reference evidence="1" key="1">
    <citation type="submission" date="2021-05" db="EMBL/GenBank/DDBJ databases">
        <authorList>
            <person name="Scholz U."/>
            <person name="Mascher M."/>
            <person name="Fiebig A."/>
        </authorList>
    </citation>
    <scope>NUCLEOTIDE SEQUENCE [LARGE SCALE GENOMIC DNA]</scope>
</reference>
<name>A0ACD5TTG2_AVESA</name>